<sequence length="96" mass="11332">MSHSSSVHDFDKHQLSLVVQGITTVRFNGNSCGYPCEPNETTLLIQHNDYSNNTSFREYELLNDINGLIEFYWDENVKYFLWDDYKRIIELSGYIE</sequence>
<gene>
    <name evidence="1" type="ordered locus">Sden_3418</name>
</gene>
<keyword evidence="2" id="KW-1185">Reference proteome</keyword>
<dbReference type="STRING" id="318161.Sden_3418"/>
<evidence type="ECO:0000313" key="2">
    <source>
        <dbReference type="Proteomes" id="UP000001982"/>
    </source>
</evidence>
<protein>
    <submittedName>
        <fullName evidence="1">Uncharacterized protein</fullName>
    </submittedName>
</protein>
<organism evidence="1 2">
    <name type="scientific">Shewanella denitrificans (strain OS217 / ATCC BAA-1090 / DSM 15013)</name>
    <dbReference type="NCBI Taxonomy" id="318161"/>
    <lineage>
        <taxon>Bacteria</taxon>
        <taxon>Pseudomonadati</taxon>
        <taxon>Pseudomonadota</taxon>
        <taxon>Gammaproteobacteria</taxon>
        <taxon>Alteromonadales</taxon>
        <taxon>Shewanellaceae</taxon>
        <taxon>Shewanella</taxon>
    </lineage>
</organism>
<dbReference type="Proteomes" id="UP000001982">
    <property type="component" value="Chromosome"/>
</dbReference>
<dbReference type="HOGENOM" id="CLU_2358142_0_0_6"/>
<evidence type="ECO:0000313" key="1">
    <source>
        <dbReference type="EMBL" id="ABE56693.1"/>
    </source>
</evidence>
<reference evidence="1 2" key="1">
    <citation type="submission" date="2006-03" db="EMBL/GenBank/DDBJ databases">
        <title>Complete sequence of Shewanella denitrificans OS217.</title>
        <authorList>
            <consortium name="US DOE Joint Genome Institute"/>
            <person name="Copeland A."/>
            <person name="Lucas S."/>
            <person name="Lapidus A."/>
            <person name="Barry K."/>
            <person name="Detter J.C."/>
            <person name="Glavina del Rio T."/>
            <person name="Hammon N."/>
            <person name="Israni S."/>
            <person name="Dalin E."/>
            <person name="Tice H."/>
            <person name="Pitluck S."/>
            <person name="Brettin T."/>
            <person name="Bruce D."/>
            <person name="Han C."/>
            <person name="Tapia R."/>
            <person name="Gilna P."/>
            <person name="Kiss H."/>
            <person name="Schmutz J."/>
            <person name="Larimer F."/>
            <person name="Land M."/>
            <person name="Hauser L."/>
            <person name="Kyrpides N."/>
            <person name="Lykidis A."/>
            <person name="Richardson P."/>
        </authorList>
    </citation>
    <scope>NUCLEOTIDE SEQUENCE [LARGE SCALE GENOMIC DNA]</scope>
    <source>
        <strain evidence="2">OS217 / ATCC BAA-1090 / DSM 15013</strain>
    </source>
</reference>
<dbReference type="EMBL" id="CP000302">
    <property type="protein sequence ID" value="ABE56693.1"/>
    <property type="molecule type" value="Genomic_DNA"/>
</dbReference>
<accession>Q12IN3</accession>
<name>Q12IN3_SHEDO</name>
<dbReference type="AlphaFoldDB" id="Q12IN3"/>
<proteinExistence type="predicted"/>
<dbReference type="RefSeq" id="WP_011497835.1">
    <property type="nucleotide sequence ID" value="NC_007954.1"/>
</dbReference>
<dbReference type="KEGG" id="sdn:Sden_3418"/>